<protein>
    <submittedName>
        <fullName evidence="2">Cupin domain-containing protein</fullName>
    </submittedName>
</protein>
<proteinExistence type="predicted"/>
<feature type="region of interest" description="Disordered" evidence="1">
    <location>
        <begin position="49"/>
        <end position="68"/>
    </location>
</feature>
<name>A0A5B8LYI3_9HYPH</name>
<evidence type="ECO:0000313" key="3">
    <source>
        <dbReference type="Proteomes" id="UP000315364"/>
    </source>
</evidence>
<dbReference type="EMBL" id="CP042304">
    <property type="protein sequence ID" value="QDZ12881.1"/>
    <property type="molecule type" value="Genomic_DNA"/>
</dbReference>
<sequence>MTAAPRRIITGTVEGRSQIVSVDQGGGFLATGAGGGIHEIWSSTAQAPMGDTAGSEAPPAFAPGPDGSSCRLVRIPPDAERWSDPEAAARAAAAIGQERPAHWMARHPGMHVTSSLDYVLVLEGEVVAVMEDGEIALAPGNVLVQRATPHAWKNPGKVAALLFVTMIGLNAPVPA</sequence>
<dbReference type="Proteomes" id="UP000315364">
    <property type="component" value="Chromosome"/>
</dbReference>
<dbReference type="InterPro" id="IPR047142">
    <property type="entry name" value="OryJ/VirC-like"/>
</dbReference>
<dbReference type="KEGG" id="dea:FPZ08_20310"/>
<gene>
    <name evidence="2" type="ORF">FPZ08_20310</name>
</gene>
<dbReference type="InterPro" id="IPR014710">
    <property type="entry name" value="RmlC-like_jellyroll"/>
</dbReference>
<dbReference type="OrthoDB" id="713485at2"/>
<dbReference type="AlphaFoldDB" id="A0A5B8LYI3"/>
<dbReference type="RefSeq" id="WP_146292330.1">
    <property type="nucleotide sequence ID" value="NZ_CP042304.1"/>
</dbReference>
<organism evidence="2 3">
    <name type="scientific">Devosia ginsengisoli</name>
    <dbReference type="NCBI Taxonomy" id="400770"/>
    <lineage>
        <taxon>Bacteria</taxon>
        <taxon>Pseudomonadati</taxon>
        <taxon>Pseudomonadota</taxon>
        <taxon>Alphaproteobacteria</taxon>
        <taxon>Hyphomicrobiales</taxon>
        <taxon>Devosiaceae</taxon>
        <taxon>Devosia</taxon>
    </lineage>
</organism>
<dbReference type="SUPFAM" id="SSF51182">
    <property type="entry name" value="RmlC-like cupins"/>
    <property type="match status" value="1"/>
</dbReference>
<dbReference type="InterPro" id="IPR011051">
    <property type="entry name" value="RmlC_Cupin_sf"/>
</dbReference>
<dbReference type="PANTHER" id="PTHR36156:SF2">
    <property type="entry name" value="CUPIN TYPE-2 DOMAIN-CONTAINING PROTEIN"/>
    <property type="match status" value="1"/>
</dbReference>
<evidence type="ECO:0000256" key="1">
    <source>
        <dbReference type="SAM" id="MobiDB-lite"/>
    </source>
</evidence>
<dbReference type="PANTHER" id="PTHR36156">
    <property type="entry name" value="SLR2101 PROTEIN"/>
    <property type="match status" value="1"/>
</dbReference>
<reference evidence="2 3" key="1">
    <citation type="submission" date="2019-07" db="EMBL/GenBank/DDBJ databases">
        <title>Full genome sequence of Devosia sp. Gsoil 520.</title>
        <authorList>
            <person name="Im W.-T."/>
        </authorList>
    </citation>
    <scope>NUCLEOTIDE SEQUENCE [LARGE SCALE GENOMIC DNA]</scope>
    <source>
        <strain evidence="2 3">Gsoil 520</strain>
    </source>
</reference>
<dbReference type="Gene3D" id="2.60.120.10">
    <property type="entry name" value="Jelly Rolls"/>
    <property type="match status" value="1"/>
</dbReference>
<accession>A0A5B8LYI3</accession>
<dbReference type="CDD" id="cd02231">
    <property type="entry name" value="cupin_BLL6423-like"/>
    <property type="match status" value="1"/>
</dbReference>
<evidence type="ECO:0000313" key="2">
    <source>
        <dbReference type="EMBL" id="QDZ12881.1"/>
    </source>
</evidence>
<keyword evidence="3" id="KW-1185">Reference proteome</keyword>